<evidence type="ECO:0000313" key="3">
    <source>
        <dbReference type="Proteomes" id="UP000001058"/>
    </source>
</evidence>
<dbReference type="EMBL" id="GL378337">
    <property type="protein sequence ID" value="EFJ49055.1"/>
    <property type="molecule type" value="Genomic_DNA"/>
</dbReference>
<dbReference type="KEGG" id="vcn:VOLCADRAFT_90294"/>
<keyword evidence="3" id="KW-1185">Reference proteome</keyword>
<dbReference type="RefSeq" id="XP_002949952.1">
    <property type="nucleotide sequence ID" value="XM_002949906.1"/>
</dbReference>
<sequence length="209" mass="21444">MPQVKAQAQARIAELEAALGPARQVLVPPPLHPVTSVGASGQTQQQQLQQQPSLPAALSANNPFAGAFPTAPSYISMPPPPAAVAMGGGGGGGTFASLGVPPPPPPAASATTQVPAQPDFFSAFDDLARQHPSQPRRRHSAPALLAAARTAPPRPPVPGSTLCINVAEVGSQVGNQVGVQLLTLITRLEKSKLLGDVCLLHVFHSRLCI</sequence>
<evidence type="ECO:0000313" key="2">
    <source>
        <dbReference type="EMBL" id="EFJ49055.1"/>
    </source>
</evidence>
<dbReference type="InParanoid" id="D8TTZ9"/>
<dbReference type="Proteomes" id="UP000001058">
    <property type="component" value="Unassembled WGS sequence"/>
</dbReference>
<accession>D8TTZ9</accession>
<feature type="region of interest" description="Disordered" evidence="1">
    <location>
        <begin position="30"/>
        <end position="61"/>
    </location>
</feature>
<name>D8TTZ9_VOLCA</name>
<feature type="compositionally biased region" description="Low complexity" evidence="1">
    <location>
        <begin position="44"/>
        <end position="60"/>
    </location>
</feature>
<reference evidence="2 3" key="1">
    <citation type="journal article" date="2010" name="Science">
        <title>Genomic analysis of organismal complexity in the multicellular green alga Volvox carteri.</title>
        <authorList>
            <person name="Prochnik S.E."/>
            <person name="Umen J."/>
            <person name="Nedelcu A.M."/>
            <person name="Hallmann A."/>
            <person name="Miller S.M."/>
            <person name="Nishii I."/>
            <person name="Ferris P."/>
            <person name="Kuo A."/>
            <person name="Mitros T."/>
            <person name="Fritz-Laylin L.K."/>
            <person name="Hellsten U."/>
            <person name="Chapman J."/>
            <person name="Simakov O."/>
            <person name="Rensing S.A."/>
            <person name="Terry A."/>
            <person name="Pangilinan J."/>
            <person name="Kapitonov V."/>
            <person name="Jurka J."/>
            <person name="Salamov A."/>
            <person name="Shapiro H."/>
            <person name="Schmutz J."/>
            <person name="Grimwood J."/>
            <person name="Lindquist E."/>
            <person name="Lucas S."/>
            <person name="Grigoriev I.V."/>
            <person name="Schmitt R."/>
            <person name="Kirk D."/>
            <person name="Rokhsar D.S."/>
        </authorList>
    </citation>
    <scope>NUCLEOTIDE SEQUENCE [LARGE SCALE GENOMIC DNA]</scope>
    <source>
        <strain evidence="3">f. Nagariensis / Eve</strain>
    </source>
</reference>
<gene>
    <name evidence="2" type="ORF">VOLCADRAFT_90294</name>
</gene>
<evidence type="ECO:0000256" key="1">
    <source>
        <dbReference type="SAM" id="MobiDB-lite"/>
    </source>
</evidence>
<proteinExistence type="predicted"/>
<dbReference type="GeneID" id="9619197"/>
<organism evidence="3">
    <name type="scientific">Volvox carteri f. nagariensis</name>
    <dbReference type="NCBI Taxonomy" id="3068"/>
    <lineage>
        <taxon>Eukaryota</taxon>
        <taxon>Viridiplantae</taxon>
        <taxon>Chlorophyta</taxon>
        <taxon>core chlorophytes</taxon>
        <taxon>Chlorophyceae</taxon>
        <taxon>CS clade</taxon>
        <taxon>Chlamydomonadales</taxon>
        <taxon>Volvocaceae</taxon>
        <taxon>Volvox</taxon>
    </lineage>
</organism>
<protein>
    <submittedName>
        <fullName evidence="2">Uncharacterized protein</fullName>
    </submittedName>
</protein>
<dbReference type="AlphaFoldDB" id="D8TTZ9"/>